<gene>
    <name evidence="4" type="ORF">IAA19_04700</name>
</gene>
<reference evidence="4" key="2">
    <citation type="submission" date="2021-04" db="EMBL/GenBank/DDBJ databases">
        <authorList>
            <person name="Gilroy R."/>
        </authorList>
    </citation>
    <scope>NUCLEOTIDE SEQUENCE</scope>
    <source>
        <strain evidence="4">ChiHjej12B11-14209</strain>
    </source>
</reference>
<evidence type="ECO:0000313" key="4">
    <source>
        <dbReference type="EMBL" id="HIZ46301.1"/>
    </source>
</evidence>
<proteinExistence type="predicted"/>
<reference evidence="4" key="1">
    <citation type="journal article" date="2021" name="PeerJ">
        <title>Extensive microbial diversity within the chicken gut microbiome revealed by metagenomics and culture.</title>
        <authorList>
            <person name="Gilroy R."/>
            <person name="Ravi A."/>
            <person name="Getino M."/>
            <person name="Pursley I."/>
            <person name="Horton D.L."/>
            <person name="Alikhan N.F."/>
            <person name="Baker D."/>
            <person name="Gharbi K."/>
            <person name="Hall N."/>
            <person name="Watson M."/>
            <person name="Adriaenssens E.M."/>
            <person name="Foster-Nyarko E."/>
            <person name="Jarju S."/>
            <person name="Secka A."/>
            <person name="Antonio M."/>
            <person name="Oren A."/>
            <person name="Chaudhuri R.R."/>
            <person name="La Ragione R."/>
            <person name="Hildebrand F."/>
            <person name="Pallen M.J."/>
        </authorList>
    </citation>
    <scope>NUCLEOTIDE SEQUENCE</scope>
    <source>
        <strain evidence="4">ChiHjej12B11-14209</strain>
    </source>
</reference>
<dbReference type="EMBL" id="DXBM01000042">
    <property type="protein sequence ID" value="HIZ46301.1"/>
    <property type="molecule type" value="Genomic_DNA"/>
</dbReference>
<dbReference type="SMART" id="SM00530">
    <property type="entry name" value="HTH_XRE"/>
    <property type="match status" value="1"/>
</dbReference>
<feature type="transmembrane region" description="Helical" evidence="2">
    <location>
        <begin position="125"/>
        <end position="146"/>
    </location>
</feature>
<keyword evidence="2" id="KW-0472">Membrane</keyword>
<accession>A0A9D2EZU0</accession>
<protein>
    <submittedName>
        <fullName evidence="4">Helix-turn-helix domain-containing protein</fullName>
    </submittedName>
</protein>
<dbReference type="PROSITE" id="PS50943">
    <property type="entry name" value="HTH_CROC1"/>
    <property type="match status" value="1"/>
</dbReference>
<evidence type="ECO:0000256" key="2">
    <source>
        <dbReference type="SAM" id="Phobius"/>
    </source>
</evidence>
<dbReference type="SUPFAM" id="SSF47413">
    <property type="entry name" value="lambda repressor-like DNA-binding domains"/>
    <property type="match status" value="1"/>
</dbReference>
<organism evidence="4 5">
    <name type="scientific">Candidatus Olsenella pullistercoris</name>
    <dbReference type="NCBI Taxonomy" id="2838712"/>
    <lineage>
        <taxon>Bacteria</taxon>
        <taxon>Bacillati</taxon>
        <taxon>Actinomycetota</taxon>
        <taxon>Coriobacteriia</taxon>
        <taxon>Coriobacteriales</taxon>
        <taxon>Atopobiaceae</taxon>
        <taxon>Olsenella</taxon>
    </lineage>
</organism>
<feature type="domain" description="HTH cro/C1-type" evidence="3">
    <location>
        <begin position="16"/>
        <end position="70"/>
    </location>
</feature>
<comment type="caution">
    <text evidence="4">The sequence shown here is derived from an EMBL/GenBank/DDBJ whole genome shotgun (WGS) entry which is preliminary data.</text>
</comment>
<dbReference type="InterPro" id="IPR010982">
    <property type="entry name" value="Lambda_DNA-bd_dom_sf"/>
</dbReference>
<evidence type="ECO:0000313" key="5">
    <source>
        <dbReference type="Proteomes" id="UP000824062"/>
    </source>
</evidence>
<dbReference type="PANTHER" id="PTHR46558">
    <property type="entry name" value="TRACRIPTIONAL REGULATORY PROTEIN-RELATED-RELATED"/>
    <property type="match status" value="1"/>
</dbReference>
<sequence>MEIGQPSAPHAIGARIRARREAMGLSQAELARRVYVSRQTVGNWEAGRTLADVQSLVLLASVFGVSVDELVGEGVARVARPSAEDRHELVQLLAGAGMLLGAALLLVFAAHLVSLLGPGDVATNALRAALDVAALACAGALFLRALPSLRAFTQGRGLADAVAVAAYLEGRDASEPPPSDFLFRWLIPYWKLWLVALVAAAFAAVGLLVA</sequence>
<dbReference type="PANTHER" id="PTHR46558:SF4">
    <property type="entry name" value="DNA-BIDING PHAGE PROTEIN"/>
    <property type="match status" value="1"/>
</dbReference>
<feature type="transmembrane region" description="Helical" evidence="2">
    <location>
        <begin position="89"/>
        <end position="113"/>
    </location>
</feature>
<dbReference type="InterPro" id="IPR001387">
    <property type="entry name" value="Cro/C1-type_HTH"/>
</dbReference>
<evidence type="ECO:0000259" key="3">
    <source>
        <dbReference type="PROSITE" id="PS50943"/>
    </source>
</evidence>
<keyword evidence="2" id="KW-1133">Transmembrane helix</keyword>
<dbReference type="Pfam" id="PF01381">
    <property type="entry name" value="HTH_3"/>
    <property type="match status" value="1"/>
</dbReference>
<dbReference type="AlphaFoldDB" id="A0A9D2EZU0"/>
<dbReference type="Proteomes" id="UP000824062">
    <property type="component" value="Unassembled WGS sequence"/>
</dbReference>
<keyword evidence="1" id="KW-0238">DNA-binding</keyword>
<evidence type="ECO:0000256" key="1">
    <source>
        <dbReference type="ARBA" id="ARBA00023125"/>
    </source>
</evidence>
<keyword evidence="2" id="KW-0812">Transmembrane</keyword>
<name>A0A9D2EZU0_9ACTN</name>
<dbReference type="Gene3D" id="1.10.260.40">
    <property type="entry name" value="lambda repressor-like DNA-binding domains"/>
    <property type="match status" value="1"/>
</dbReference>
<dbReference type="GO" id="GO:0003677">
    <property type="term" value="F:DNA binding"/>
    <property type="evidence" value="ECO:0007669"/>
    <property type="project" value="UniProtKB-KW"/>
</dbReference>
<feature type="transmembrane region" description="Helical" evidence="2">
    <location>
        <begin position="192"/>
        <end position="209"/>
    </location>
</feature>
<dbReference type="CDD" id="cd00093">
    <property type="entry name" value="HTH_XRE"/>
    <property type="match status" value="1"/>
</dbReference>